<gene>
    <name evidence="2" type="ORF">MetMK1DRAFT_00033680</name>
</gene>
<dbReference type="AlphaFoldDB" id="H2C9U3"/>
<dbReference type="InterPro" id="IPR029903">
    <property type="entry name" value="RmlD-like-bd"/>
</dbReference>
<dbReference type="InterPro" id="IPR036291">
    <property type="entry name" value="NAD(P)-bd_dom_sf"/>
</dbReference>
<dbReference type="Gene3D" id="3.90.25.10">
    <property type="entry name" value="UDP-galactose 4-epimerase, domain 1"/>
    <property type="match status" value="1"/>
</dbReference>
<dbReference type="Pfam" id="PF04321">
    <property type="entry name" value="RmlD_sub_bind"/>
    <property type="match status" value="1"/>
</dbReference>
<keyword evidence="3" id="KW-1185">Reference proteome</keyword>
<dbReference type="PANTHER" id="PTHR43242:SF1">
    <property type="entry name" value="NAD(P)-BINDING ROSSMANN-FOLD SUPERFAMILY PROTEIN"/>
    <property type="match status" value="1"/>
</dbReference>
<evidence type="ECO:0000313" key="2">
    <source>
        <dbReference type="EMBL" id="EHP68919.1"/>
    </source>
</evidence>
<dbReference type="EMBL" id="JH597770">
    <property type="protein sequence ID" value="EHP68919.1"/>
    <property type="molecule type" value="Genomic_DNA"/>
</dbReference>
<feature type="domain" description="RmlD-like substrate binding" evidence="1">
    <location>
        <begin position="2"/>
        <end position="257"/>
    </location>
</feature>
<dbReference type="HOGENOM" id="CLU_045518_2_1_2"/>
<dbReference type="Gene3D" id="3.40.50.720">
    <property type="entry name" value="NAD(P)-binding Rossmann-like Domain"/>
    <property type="match status" value="1"/>
</dbReference>
<proteinExistence type="predicted"/>
<organism evidence="2 3">
    <name type="scientific">Metallosphaera yellowstonensis MK1</name>
    <dbReference type="NCBI Taxonomy" id="671065"/>
    <lineage>
        <taxon>Archaea</taxon>
        <taxon>Thermoproteota</taxon>
        <taxon>Thermoprotei</taxon>
        <taxon>Sulfolobales</taxon>
        <taxon>Sulfolobaceae</taxon>
        <taxon>Metallosphaera</taxon>
    </lineage>
</organism>
<dbReference type="SUPFAM" id="SSF51735">
    <property type="entry name" value="NAD(P)-binding Rossmann-fold domains"/>
    <property type="match status" value="1"/>
</dbReference>
<dbReference type="Proteomes" id="UP000003980">
    <property type="component" value="Unassembled WGS sequence"/>
</dbReference>
<dbReference type="RefSeq" id="WP_009075835.1">
    <property type="nucleotide sequence ID" value="NZ_JH597770.1"/>
</dbReference>
<evidence type="ECO:0000313" key="3">
    <source>
        <dbReference type="Proteomes" id="UP000003980"/>
    </source>
</evidence>
<reference evidence="2 3" key="1">
    <citation type="submission" date="2012-01" db="EMBL/GenBank/DDBJ databases">
        <title>Improved High-Quality Draft sequence of Metallosphaera yellowstonensis MK1.</title>
        <authorList>
            <consortium name="US DOE Joint Genome Institute"/>
            <person name="Lucas S."/>
            <person name="Han J."/>
            <person name="Cheng J.-F."/>
            <person name="Goodwin L."/>
            <person name="Pitluck S."/>
            <person name="Peters L."/>
            <person name="Teshima H."/>
            <person name="Detter J.C."/>
            <person name="Han C."/>
            <person name="Tapia R."/>
            <person name="Land M."/>
            <person name="Hauser L."/>
            <person name="Kyrpides N."/>
            <person name="Kozubal M."/>
            <person name="Macur R.E."/>
            <person name="Jay Z."/>
            <person name="Inskeep W."/>
            <person name="Woyke T."/>
        </authorList>
    </citation>
    <scope>NUCLEOTIDE SEQUENCE [LARGE SCALE GENOMIC DNA]</scope>
    <source>
        <strain evidence="2 3">MK1</strain>
    </source>
</reference>
<name>H2C9U3_9CREN</name>
<dbReference type="CDD" id="cd05254">
    <property type="entry name" value="dTDP_HR_like_SDR_e"/>
    <property type="match status" value="1"/>
</dbReference>
<dbReference type="OrthoDB" id="4907at2157"/>
<dbReference type="PANTHER" id="PTHR43242">
    <property type="entry name" value="NAD(P)-BINDING ROSSMANN-FOLD SUPERFAMILY PROTEIN"/>
    <property type="match status" value="1"/>
</dbReference>
<sequence length="270" mass="30267">MILILGYGQLGSELASLIPDSLVVYRSQGPSNGVRMDVTDFRAIEDLILKRRPKAIINTVAVTDVDACEVRREEAFKTNGEVVRHLARVARVVEAHLIHVSTDYVFDGEKGMYSEVDVPNPINYYGLTKLVGESYALSYDDSLVVRTSGVYGRKGFPLYVYNALREGKEVKAFRGYFSPTWARALAEAIVELLKLGKTGVLHVAGPRVSRYELAFSIAERMKLKELVREVEEVPGWRARRPLDSSLDSSRARRLLSTDFQAQGYEKLFSA</sequence>
<accession>H2C9U3</accession>
<dbReference type="STRING" id="671065.MetMK1DRAFT_00033680"/>
<dbReference type="eggNOG" id="arCOG01367">
    <property type="taxonomic scope" value="Archaea"/>
</dbReference>
<protein>
    <submittedName>
        <fullName evidence="2">dTDP-4-dehydrorhamnose reductase</fullName>
    </submittedName>
</protein>
<evidence type="ECO:0000259" key="1">
    <source>
        <dbReference type="Pfam" id="PF04321"/>
    </source>
</evidence>